<dbReference type="AlphaFoldDB" id="A0A9W9CTW8"/>
<dbReference type="CDD" id="cd18186">
    <property type="entry name" value="BTB_POZ_ZBTB_KLHL-like"/>
    <property type="match status" value="1"/>
</dbReference>
<dbReference type="SUPFAM" id="SSF54695">
    <property type="entry name" value="POZ domain"/>
    <property type="match status" value="1"/>
</dbReference>
<evidence type="ECO:0000259" key="2">
    <source>
        <dbReference type="PROSITE" id="PS50097"/>
    </source>
</evidence>
<keyword evidence="4" id="KW-1185">Reference proteome</keyword>
<gene>
    <name evidence="3" type="ORF">N0V93_008655</name>
</gene>
<dbReference type="OrthoDB" id="1022638at2759"/>
<evidence type="ECO:0000313" key="3">
    <source>
        <dbReference type="EMBL" id="KAJ4388050.1"/>
    </source>
</evidence>
<comment type="caution">
    <text evidence="3">The sequence shown here is derived from an EMBL/GenBank/DDBJ whole genome shotgun (WGS) entry which is preliminary data.</text>
</comment>
<dbReference type="PANTHER" id="PTHR24413">
    <property type="entry name" value="SPECKLE-TYPE POZ PROTEIN"/>
    <property type="match status" value="1"/>
</dbReference>
<sequence>MSAVPSGEKQPNRACFLDLFESGNFADAEVRCGDQTWKVHRAIVCTRSTWMEKALAGGFQLSPFKEAKTGIITIEENEPAMVGVALKYIYMGAGLDIVAEADKASRTPRFLHFCASLIKTADYLALDSLKSNTEAAVGRYCDEVMKKLCTWSGKAVSFFSPTSRSSSGSSCESSTDTSDDTSTDSDNSKYINVRITLPPKKNNLTVLGTNLAPLDPKRINIAVLRTDLSLAIPLAYAGRLVFLKKVLLEFVWVGRLFLMDDMDDFLPELIKSSPEAIQDLFTVYANTAWRREAAWAPQIRSVGKHMERARSAVQKCPKCGQRISHCNKGQVYCPFSQNTDHDTTRVWCLKCSNIDGIPWRARTRKQSASKLLQDRKWQSDKHIGQASRHYQVAAELRRLVDRRNATVG</sequence>
<feature type="region of interest" description="Disordered" evidence="1">
    <location>
        <begin position="159"/>
        <end position="186"/>
    </location>
</feature>
<dbReference type="InterPro" id="IPR000210">
    <property type="entry name" value="BTB/POZ_dom"/>
</dbReference>
<dbReference type="Proteomes" id="UP001140453">
    <property type="component" value="Unassembled WGS sequence"/>
</dbReference>
<dbReference type="Gene3D" id="3.30.710.10">
    <property type="entry name" value="Potassium Channel Kv1.1, Chain A"/>
    <property type="match status" value="1"/>
</dbReference>
<evidence type="ECO:0000256" key="1">
    <source>
        <dbReference type="SAM" id="MobiDB-lite"/>
    </source>
</evidence>
<feature type="compositionally biased region" description="Low complexity" evidence="1">
    <location>
        <begin position="160"/>
        <end position="176"/>
    </location>
</feature>
<evidence type="ECO:0000313" key="4">
    <source>
        <dbReference type="Proteomes" id="UP001140453"/>
    </source>
</evidence>
<protein>
    <recommendedName>
        <fullName evidence="2">BTB domain-containing protein</fullName>
    </recommendedName>
</protein>
<dbReference type="InterPro" id="IPR011333">
    <property type="entry name" value="SKP1/BTB/POZ_sf"/>
</dbReference>
<dbReference type="Pfam" id="PF00651">
    <property type="entry name" value="BTB"/>
    <property type="match status" value="1"/>
</dbReference>
<name>A0A9W9CTW8_9PEZI</name>
<proteinExistence type="predicted"/>
<reference evidence="3" key="1">
    <citation type="submission" date="2022-10" db="EMBL/GenBank/DDBJ databases">
        <title>Tapping the CABI collections for fungal endophytes: first genome assemblies for Collariella, Neodidymelliopsis, Ascochyta clinopodiicola, Didymella pomorum, Didymosphaeria variabile, Neocosmospora piperis and Neocucurbitaria cava.</title>
        <authorList>
            <person name="Hill R."/>
        </authorList>
    </citation>
    <scope>NUCLEOTIDE SEQUENCE</scope>
    <source>
        <strain evidence="3">IMI 355082</strain>
    </source>
</reference>
<accession>A0A9W9CTW8</accession>
<feature type="domain" description="BTB" evidence="2">
    <location>
        <begin position="26"/>
        <end position="92"/>
    </location>
</feature>
<dbReference type="EMBL" id="JAPEVB010000005">
    <property type="protein sequence ID" value="KAJ4388050.1"/>
    <property type="molecule type" value="Genomic_DNA"/>
</dbReference>
<dbReference type="PROSITE" id="PS50097">
    <property type="entry name" value="BTB"/>
    <property type="match status" value="1"/>
</dbReference>
<organism evidence="3 4">
    <name type="scientific">Gnomoniopsis smithogilvyi</name>
    <dbReference type="NCBI Taxonomy" id="1191159"/>
    <lineage>
        <taxon>Eukaryota</taxon>
        <taxon>Fungi</taxon>
        <taxon>Dikarya</taxon>
        <taxon>Ascomycota</taxon>
        <taxon>Pezizomycotina</taxon>
        <taxon>Sordariomycetes</taxon>
        <taxon>Sordariomycetidae</taxon>
        <taxon>Diaporthales</taxon>
        <taxon>Gnomoniaceae</taxon>
        <taxon>Gnomoniopsis</taxon>
    </lineage>
</organism>